<evidence type="ECO:0000313" key="1">
    <source>
        <dbReference type="EMBL" id="KPK65699.1"/>
    </source>
</evidence>
<sequence>MKNTARHWRRNSPCAEMEAFFSIFHPLLQIAIKQHASPSVPREVRREIDGEFIKEVATKSWSLIRPCLEMVIDERRKQR</sequence>
<dbReference type="Proteomes" id="UP000051717">
    <property type="component" value="Unassembled WGS sequence"/>
</dbReference>
<proteinExistence type="predicted"/>
<dbReference type="EMBL" id="LJUI01000182">
    <property type="protein sequence ID" value="KPK65699.1"/>
    <property type="molecule type" value="Genomic_DNA"/>
</dbReference>
<reference evidence="1 2" key="1">
    <citation type="journal article" date="2015" name="Microbiome">
        <title>Genomic resolution of linkages in carbon, nitrogen, and sulfur cycling among widespread estuary sediment bacteria.</title>
        <authorList>
            <person name="Baker B.J."/>
            <person name="Lazar C.S."/>
            <person name="Teske A.P."/>
            <person name="Dick G.J."/>
        </authorList>
    </citation>
    <scope>NUCLEOTIDE SEQUENCE [LARGE SCALE GENOMIC DNA]</scope>
    <source>
        <strain evidence="1">SM23_40</strain>
    </source>
</reference>
<protein>
    <submittedName>
        <fullName evidence="1">Uncharacterized protein</fullName>
    </submittedName>
</protein>
<comment type="caution">
    <text evidence="1">The sequence shown here is derived from an EMBL/GenBank/DDBJ whole genome shotgun (WGS) entry which is preliminary data.</text>
</comment>
<accession>A0A0S8FYF7</accession>
<evidence type="ECO:0000313" key="2">
    <source>
        <dbReference type="Proteomes" id="UP000051717"/>
    </source>
</evidence>
<gene>
    <name evidence="1" type="ORF">AMJ82_12275</name>
</gene>
<name>A0A0S8FYF7_UNCT6</name>
<dbReference type="AlphaFoldDB" id="A0A0S8FYF7"/>
<organism evidence="1 2">
    <name type="scientific">candidate division TA06 bacterium SM23_40</name>
    <dbReference type="NCBI Taxonomy" id="1703774"/>
    <lineage>
        <taxon>Bacteria</taxon>
        <taxon>Bacteria division TA06</taxon>
    </lineage>
</organism>